<dbReference type="OrthoDB" id="446809at2759"/>
<organism evidence="3 4">
    <name type="scientific">Fusarium falciforme</name>
    <dbReference type="NCBI Taxonomy" id="195108"/>
    <lineage>
        <taxon>Eukaryota</taxon>
        <taxon>Fungi</taxon>
        <taxon>Dikarya</taxon>
        <taxon>Ascomycota</taxon>
        <taxon>Pezizomycotina</taxon>
        <taxon>Sordariomycetes</taxon>
        <taxon>Hypocreomycetidae</taxon>
        <taxon>Hypocreales</taxon>
        <taxon>Nectriaceae</taxon>
        <taxon>Fusarium</taxon>
        <taxon>Fusarium solani species complex</taxon>
    </lineage>
</organism>
<comment type="caution">
    <text evidence="3">The sequence shown here is derived from an EMBL/GenBank/DDBJ whole genome shotgun (WGS) entry which is preliminary data.</text>
</comment>
<dbReference type="GO" id="GO:0006740">
    <property type="term" value="P:NADPH regeneration"/>
    <property type="evidence" value="ECO:0007669"/>
    <property type="project" value="TreeGrafter"/>
</dbReference>
<gene>
    <name evidence="3" type="ORF">NW755_008561</name>
</gene>
<dbReference type="SUPFAM" id="SSF51735">
    <property type="entry name" value="NAD(P)-binding Rossmann-fold domains"/>
    <property type="match status" value="1"/>
</dbReference>
<dbReference type="SUPFAM" id="SSF55347">
    <property type="entry name" value="Glyceraldehyde-3-phosphate dehydrogenase-like, C-terminal domain"/>
    <property type="match status" value="1"/>
</dbReference>
<dbReference type="InterPro" id="IPR000683">
    <property type="entry name" value="Gfo/Idh/MocA-like_OxRdtase_N"/>
</dbReference>
<protein>
    <recommendedName>
        <fullName evidence="5">Oxidoreductase</fullName>
    </recommendedName>
</protein>
<dbReference type="Gene3D" id="3.40.50.720">
    <property type="entry name" value="NAD(P)-binding Rossmann-like Domain"/>
    <property type="match status" value="1"/>
</dbReference>
<dbReference type="GO" id="GO:0005737">
    <property type="term" value="C:cytoplasm"/>
    <property type="evidence" value="ECO:0007669"/>
    <property type="project" value="TreeGrafter"/>
</dbReference>
<proteinExistence type="predicted"/>
<name>A0A9W8UZF9_9HYPO</name>
<dbReference type="Pfam" id="PF02894">
    <property type="entry name" value="GFO_IDH_MocA_C"/>
    <property type="match status" value="1"/>
</dbReference>
<dbReference type="PANTHER" id="PTHR42840:SF10">
    <property type="entry name" value="BINDING ROSSMANN FOLD OXIDOREDUCTASE, PUTATIVE-RELATED"/>
    <property type="match status" value="1"/>
</dbReference>
<sequence>MASQPRLKIALIGLGRLGAIRARILAFQQPRIELVAACDTKPGSDKWVAENLPPTVKCYADPEDCMKNSGAQAVLISTATATHAPLIILGLDLGLHVMCEKPISVDVITTEEVLAKAKSKPELKFLVPFCRRYDDSYRAAKELVESGSLGEIHAVETNCLDQQDPTGFFVTFSAQSGGIFVDMGVHDVSLLNYIALGWDSIADGDVTQQIDIGRYYLDVKSGLSNPKKQVNRVVAMGQQAVYGKLAEYGDCDNGWALVEFANGKVLTSHLGRTLTNGFESTTRVCGTKAHSVINGNSTINRVEVRDAHGVRTATTPDAFVLYDKSFLNDLAEFATAVLDDKPLTCTPEDAYEAAKIATALQYSFRNGVPVYFDDEGRPILGTPKVNGAH</sequence>
<accession>A0A9W8UZF9</accession>
<dbReference type="PANTHER" id="PTHR42840">
    <property type="entry name" value="NAD(P)-BINDING ROSSMANN-FOLD SUPERFAMILY PROTEIN-RELATED"/>
    <property type="match status" value="1"/>
</dbReference>
<dbReference type="EMBL" id="JAOQAV010000024">
    <property type="protein sequence ID" value="KAJ4185118.1"/>
    <property type="molecule type" value="Genomic_DNA"/>
</dbReference>
<evidence type="ECO:0008006" key="5">
    <source>
        <dbReference type="Google" id="ProtNLM"/>
    </source>
</evidence>
<dbReference type="InterPro" id="IPR036291">
    <property type="entry name" value="NAD(P)-bd_dom_sf"/>
</dbReference>
<dbReference type="GO" id="GO:0016491">
    <property type="term" value="F:oxidoreductase activity"/>
    <property type="evidence" value="ECO:0007669"/>
    <property type="project" value="TreeGrafter"/>
</dbReference>
<feature type="domain" description="Gfo/Idh/MocA-like oxidoreductase C-terminal" evidence="2">
    <location>
        <begin position="141"/>
        <end position="370"/>
    </location>
</feature>
<reference evidence="3" key="1">
    <citation type="submission" date="2022-09" db="EMBL/GenBank/DDBJ databases">
        <title>Fusarium specimens isolated from Avocado Roots.</title>
        <authorList>
            <person name="Stajich J."/>
            <person name="Roper C."/>
            <person name="Heimlech-Rivalta G."/>
        </authorList>
    </citation>
    <scope>NUCLEOTIDE SEQUENCE</scope>
    <source>
        <strain evidence="3">A02</strain>
    </source>
</reference>
<dbReference type="Proteomes" id="UP001152087">
    <property type="component" value="Unassembled WGS sequence"/>
</dbReference>
<dbReference type="Gene3D" id="3.30.360.10">
    <property type="entry name" value="Dihydrodipicolinate Reductase, domain 2"/>
    <property type="match status" value="1"/>
</dbReference>
<dbReference type="InterPro" id="IPR004104">
    <property type="entry name" value="Gfo/Idh/MocA-like_OxRdtase_C"/>
</dbReference>
<dbReference type="Pfam" id="PF01408">
    <property type="entry name" value="GFO_IDH_MocA"/>
    <property type="match status" value="1"/>
</dbReference>
<evidence type="ECO:0000313" key="3">
    <source>
        <dbReference type="EMBL" id="KAJ4185118.1"/>
    </source>
</evidence>
<keyword evidence="4" id="KW-1185">Reference proteome</keyword>
<evidence type="ECO:0000313" key="4">
    <source>
        <dbReference type="Proteomes" id="UP001152087"/>
    </source>
</evidence>
<feature type="domain" description="Gfo/Idh/MocA-like oxidoreductase N-terminal" evidence="1">
    <location>
        <begin position="7"/>
        <end position="121"/>
    </location>
</feature>
<dbReference type="AlphaFoldDB" id="A0A9W8UZF9"/>
<evidence type="ECO:0000259" key="2">
    <source>
        <dbReference type="Pfam" id="PF02894"/>
    </source>
</evidence>
<evidence type="ECO:0000259" key="1">
    <source>
        <dbReference type="Pfam" id="PF01408"/>
    </source>
</evidence>
<dbReference type="GO" id="GO:0000166">
    <property type="term" value="F:nucleotide binding"/>
    <property type="evidence" value="ECO:0007669"/>
    <property type="project" value="InterPro"/>
</dbReference>